<evidence type="ECO:0000256" key="1">
    <source>
        <dbReference type="ARBA" id="ARBA00010617"/>
    </source>
</evidence>
<dbReference type="InterPro" id="IPR001128">
    <property type="entry name" value="Cyt_P450"/>
</dbReference>
<dbReference type="InterPro" id="IPR002397">
    <property type="entry name" value="Cyt_P450_B"/>
</dbReference>
<dbReference type="CDD" id="cd11030">
    <property type="entry name" value="CYP105-like"/>
    <property type="match status" value="1"/>
</dbReference>
<dbReference type="PRINTS" id="PR00385">
    <property type="entry name" value="P450"/>
</dbReference>
<dbReference type="EC" id="1.14.-.-" evidence="4"/>
<dbReference type="RefSeq" id="WP_367429277.1">
    <property type="nucleotide sequence ID" value="NZ_CP108413.1"/>
</dbReference>
<reference evidence="4 5" key="1">
    <citation type="submission" date="2024-10" db="EMBL/GenBank/DDBJ databases">
        <title>The Natural Products Discovery Center: Release of the First 8490 Sequenced Strains for Exploring Actinobacteria Biosynthetic Diversity.</title>
        <authorList>
            <person name="Kalkreuter E."/>
            <person name="Kautsar S.A."/>
            <person name="Yang D."/>
            <person name="Bader C.D."/>
            <person name="Teijaro C.N."/>
            <person name="Fluegel L."/>
            <person name="Davis C.M."/>
            <person name="Simpson J.R."/>
            <person name="Lauterbach L."/>
            <person name="Steele A.D."/>
            <person name="Gui C."/>
            <person name="Meng S."/>
            <person name="Li G."/>
            <person name="Viehrig K."/>
            <person name="Ye F."/>
            <person name="Su P."/>
            <person name="Kiefer A.F."/>
            <person name="Nichols A."/>
            <person name="Cepeda A.J."/>
            <person name="Yan W."/>
            <person name="Fan B."/>
            <person name="Jiang Y."/>
            <person name="Adhikari A."/>
            <person name="Zheng C.-J."/>
            <person name="Schuster L."/>
            <person name="Cowan T.M."/>
            <person name="Smanski M.J."/>
            <person name="Chevrette M.G."/>
            <person name="De Carvalho L.P.S."/>
            <person name="Shen B."/>
        </authorList>
    </citation>
    <scope>NUCLEOTIDE SEQUENCE [LARGE SCALE GENOMIC DNA]</scope>
    <source>
        <strain evidence="4 5">NPDC018013</strain>
    </source>
</reference>
<comment type="caution">
    <text evidence="4">The sequence shown here is derived from an EMBL/GenBank/DDBJ whole genome shotgun (WGS) entry which is preliminary data.</text>
</comment>
<dbReference type="Pfam" id="PF00067">
    <property type="entry name" value="p450"/>
    <property type="match status" value="1"/>
</dbReference>
<evidence type="ECO:0000313" key="5">
    <source>
        <dbReference type="Proteomes" id="UP001610990"/>
    </source>
</evidence>
<sequence>MTVTATTPQTQDAPAFPSDRTCPYQLPDGYARLRDEQGSLRKVTLYDGRLAWVATKHETARKLLADPRLSSDRTHADFPATSPRFEGLRDRRPAFIGMDPPEHQAKRRMTISEFTVKRIKGMRTDIERIVHGFIDELLAAGPPADLVSRFALPVPSMVICRLLGVPYADHDFFQDASRRLVQATDVASAVAARDDFEEYMDGLITKLQAEPGSGLLGSLVAEQLANGEIEREELISTALLLLVAGHETTASMTSLSVITLLEHPDQHAMLRADPALVPGAVEELLRYLAIADLAGGRIATADIEIDGQLIRAGEGVIITNSIANRDGSVFEDPDTFDVHRSARHHLAFGYGVHQCLGQNLARLELEVIITALFDRIPTLRLAVPVEQLTLRPGTTIQGVNELPVTW</sequence>
<dbReference type="PROSITE" id="PS00086">
    <property type="entry name" value="CYTOCHROME_P450"/>
    <property type="match status" value="1"/>
</dbReference>
<keyword evidence="2" id="KW-0503">Monooxygenase</keyword>
<feature type="compositionally biased region" description="Low complexity" evidence="3">
    <location>
        <begin position="1"/>
        <end position="17"/>
    </location>
</feature>
<dbReference type="EMBL" id="JBIRGH010000006">
    <property type="protein sequence ID" value="MFH8585148.1"/>
    <property type="molecule type" value="Genomic_DNA"/>
</dbReference>
<evidence type="ECO:0000256" key="2">
    <source>
        <dbReference type="RuleBase" id="RU000461"/>
    </source>
</evidence>
<evidence type="ECO:0000256" key="3">
    <source>
        <dbReference type="SAM" id="MobiDB-lite"/>
    </source>
</evidence>
<comment type="similarity">
    <text evidence="1 2">Belongs to the cytochrome P450 family.</text>
</comment>
<keyword evidence="2" id="KW-0479">Metal-binding</keyword>
<organism evidence="4 5">
    <name type="scientific">Streptomyces celluloflavus</name>
    <dbReference type="NCBI Taxonomy" id="58344"/>
    <lineage>
        <taxon>Bacteria</taxon>
        <taxon>Bacillati</taxon>
        <taxon>Actinomycetota</taxon>
        <taxon>Actinomycetes</taxon>
        <taxon>Kitasatosporales</taxon>
        <taxon>Streptomycetaceae</taxon>
        <taxon>Streptomyces</taxon>
    </lineage>
</organism>
<dbReference type="SUPFAM" id="SSF48264">
    <property type="entry name" value="Cytochrome P450"/>
    <property type="match status" value="1"/>
</dbReference>
<feature type="region of interest" description="Disordered" evidence="3">
    <location>
        <begin position="1"/>
        <end position="21"/>
    </location>
</feature>
<name>A0ABW7RCH6_9ACTN</name>
<dbReference type="Proteomes" id="UP001610990">
    <property type="component" value="Unassembled WGS sequence"/>
</dbReference>
<keyword evidence="2 4" id="KW-0560">Oxidoreductase</keyword>
<keyword evidence="2" id="KW-0408">Iron</keyword>
<keyword evidence="2" id="KW-0349">Heme</keyword>
<accession>A0ABW7RCH6</accession>
<dbReference type="PRINTS" id="PR00359">
    <property type="entry name" value="BP450"/>
</dbReference>
<dbReference type="PANTHER" id="PTHR46696:SF1">
    <property type="entry name" value="CYTOCHROME P450 YJIB-RELATED"/>
    <property type="match status" value="1"/>
</dbReference>
<gene>
    <name evidence="4" type="ORF">ACH4GP_12200</name>
</gene>
<dbReference type="PANTHER" id="PTHR46696">
    <property type="entry name" value="P450, PUTATIVE (EUROFUNG)-RELATED"/>
    <property type="match status" value="1"/>
</dbReference>
<dbReference type="InterPro" id="IPR017972">
    <property type="entry name" value="Cyt_P450_CS"/>
</dbReference>
<protein>
    <submittedName>
        <fullName evidence="4">Cytochrome P450</fullName>
        <ecNumber evidence="4">1.14.-.-</ecNumber>
    </submittedName>
</protein>
<dbReference type="InterPro" id="IPR036396">
    <property type="entry name" value="Cyt_P450_sf"/>
</dbReference>
<proteinExistence type="inferred from homology"/>
<keyword evidence="5" id="KW-1185">Reference proteome</keyword>
<evidence type="ECO:0000313" key="4">
    <source>
        <dbReference type="EMBL" id="MFH8585148.1"/>
    </source>
</evidence>
<dbReference type="Gene3D" id="1.10.630.10">
    <property type="entry name" value="Cytochrome P450"/>
    <property type="match status" value="1"/>
</dbReference>
<dbReference type="GO" id="GO:0016491">
    <property type="term" value="F:oxidoreductase activity"/>
    <property type="evidence" value="ECO:0007669"/>
    <property type="project" value="UniProtKB-KW"/>
</dbReference>